<dbReference type="InterPro" id="IPR036188">
    <property type="entry name" value="FAD/NAD-bd_sf"/>
</dbReference>
<dbReference type="Pfam" id="PF05834">
    <property type="entry name" value="Lycopene_cycl"/>
    <property type="match status" value="1"/>
</dbReference>
<organism evidence="1 2">
    <name type="scientific">Flavobacterium kingsejongi</name>
    <dbReference type="NCBI Taxonomy" id="1678728"/>
    <lineage>
        <taxon>Bacteria</taxon>
        <taxon>Pseudomonadati</taxon>
        <taxon>Bacteroidota</taxon>
        <taxon>Flavobacteriia</taxon>
        <taxon>Flavobacteriales</taxon>
        <taxon>Flavobacteriaceae</taxon>
        <taxon>Flavobacterium</taxon>
    </lineage>
</organism>
<dbReference type="Gene3D" id="3.50.50.60">
    <property type="entry name" value="FAD/NAD(P)-binding domain"/>
    <property type="match status" value="1"/>
</dbReference>
<dbReference type="OrthoDB" id="24355at2"/>
<evidence type="ECO:0000313" key="1">
    <source>
        <dbReference type="EMBL" id="AWG24654.1"/>
    </source>
</evidence>
<keyword evidence="2" id="KW-1185">Reference proteome</keyword>
<gene>
    <name evidence="1" type="ORF">FK004_05105</name>
</gene>
<dbReference type="EMBL" id="CP020919">
    <property type="protein sequence ID" value="AWG24654.1"/>
    <property type="molecule type" value="Genomic_DNA"/>
</dbReference>
<dbReference type="Proteomes" id="UP000244677">
    <property type="component" value="Chromosome"/>
</dbReference>
<dbReference type="RefSeq" id="WP_108736288.1">
    <property type="nucleotide sequence ID" value="NZ_CP020919.1"/>
</dbReference>
<dbReference type="KEGG" id="fki:FK004_05105"/>
<accession>A0A2S1LLP0</accession>
<evidence type="ECO:0000313" key="2">
    <source>
        <dbReference type="Proteomes" id="UP000244677"/>
    </source>
</evidence>
<dbReference type="AlphaFoldDB" id="A0A2S1LLP0"/>
<protein>
    <submittedName>
        <fullName evidence="1">Lycopene cyclase</fullName>
    </submittedName>
</protein>
<dbReference type="SUPFAM" id="SSF51905">
    <property type="entry name" value="FAD/NAD(P)-binding domain"/>
    <property type="match status" value="1"/>
</dbReference>
<proteinExistence type="predicted"/>
<name>A0A2S1LLP0_9FLAO</name>
<reference evidence="1 2" key="1">
    <citation type="submission" date="2017-04" db="EMBL/GenBank/DDBJ databases">
        <title>Complete genome sequence of Flavobacterium kingsejong AJ004.</title>
        <authorList>
            <person name="Lee P.C."/>
        </authorList>
    </citation>
    <scope>NUCLEOTIDE SEQUENCE [LARGE SCALE GENOMIC DNA]</scope>
    <source>
        <strain evidence="1 2">AJ004</strain>
    </source>
</reference>
<sequence>MKHYDYIFIGSGLAALMTLHQMVLSGKFTENSILVIDPDTKQQNDRTWCFWEKANGAWDSIVYRKWEHAIFASPDYRRTLDFTPYAYKMVRGLDFYTYVLEILSKVPGITFLNESVEDYNESDDWVIVQTTNQVYSCSKAFCSIYKPAPVLGQKKYPVLQQHFMGWVIQSDVAVFDPAKPVFMDFSIPQSGNTRFMYVLPFSKTEALIEYTLFSEKLLPHESYEEALREYIAQLGIEDYRILDREQASIPMTSYPFWKRNTKNILHIGTAGGWTKASTGFTFKNADKKSKALVAFLQTNNDFREFYRRDKFWFYDLLLLDILDRTNEKGALIFSTLFQKGNPALILKFLDEDTSLWEDLQVTSKCPKSLFLAALFRRLFGRRA</sequence>